<protein>
    <recommendedName>
        <fullName evidence="3">HTH psq-type domain-containing protein</fullName>
    </recommendedName>
</protein>
<dbReference type="EMBL" id="JBDJPC010000007">
    <property type="protein sequence ID" value="KAL1493856.1"/>
    <property type="molecule type" value="Genomic_DNA"/>
</dbReference>
<dbReference type="AlphaFoldDB" id="A0ABD1EGX2"/>
<accession>A0ABD1EGX2</accession>
<organism evidence="1 2">
    <name type="scientific">Hypothenemus hampei</name>
    <name type="common">Coffee berry borer</name>
    <dbReference type="NCBI Taxonomy" id="57062"/>
    <lineage>
        <taxon>Eukaryota</taxon>
        <taxon>Metazoa</taxon>
        <taxon>Ecdysozoa</taxon>
        <taxon>Arthropoda</taxon>
        <taxon>Hexapoda</taxon>
        <taxon>Insecta</taxon>
        <taxon>Pterygota</taxon>
        <taxon>Neoptera</taxon>
        <taxon>Endopterygota</taxon>
        <taxon>Coleoptera</taxon>
        <taxon>Polyphaga</taxon>
        <taxon>Cucujiformia</taxon>
        <taxon>Curculionidae</taxon>
        <taxon>Scolytinae</taxon>
        <taxon>Hypothenemus</taxon>
    </lineage>
</organism>
<name>A0ABD1EGX2_HYPHA</name>
<keyword evidence="2" id="KW-1185">Reference proteome</keyword>
<dbReference type="Proteomes" id="UP001566132">
    <property type="component" value="Unassembled WGS sequence"/>
</dbReference>
<gene>
    <name evidence="1" type="ORF">ABEB36_009542</name>
</gene>
<sequence>MHIGTLDFLHVIAFFAELVEFRKEKRVKKFIVSTRKRKTRHGVTDFDTLLRAIKAVKIGKQSARSTARAFNIPKSSSCCYIKKVNTKISDVTKIADNDLQGDSRVFRTGIWLKLCRDVQLGLKIRSHKILDTTSQ</sequence>
<evidence type="ECO:0008006" key="3">
    <source>
        <dbReference type="Google" id="ProtNLM"/>
    </source>
</evidence>
<reference evidence="1 2" key="1">
    <citation type="submission" date="2024-05" db="EMBL/GenBank/DDBJ databases">
        <title>Genetic variation in Jamaican populations of the coffee berry borer (Hypothenemus hampei).</title>
        <authorList>
            <person name="Errbii M."/>
            <person name="Myrie A."/>
        </authorList>
    </citation>
    <scope>NUCLEOTIDE SEQUENCE [LARGE SCALE GENOMIC DNA]</scope>
    <source>
        <strain evidence="1">JA-Hopewell-2020-01-JO</strain>
        <tissue evidence="1">Whole body</tissue>
    </source>
</reference>
<evidence type="ECO:0000313" key="2">
    <source>
        <dbReference type="Proteomes" id="UP001566132"/>
    </source>
</evidence>
<evidence type="ECO:0000313" key="1">
    <source>
        <dbReference type="EMBL" id="KAL1493856.1"/>
    </source>
</evidence>
<proteinExistence type="predicted"/>
<comment type="caution">
    <text evidence="1">The sequence shown here is derived from an EMBL/GenBank/DDBJ whole genome shotgun (WGS) entry which is preliminary data.</text>
</comment>